<proteinExistence type="predicted"/>
<reference evidence="2 3" key="1">
    <citation type="submission" date="2015-08" db="EMBL/GenBank/DDBJ databases">
        <authorList>
            <person name="Babu N.S."/>
            <person name="Beckwith C.J."/>
            <person name="Beseler K.G."/>
            <person name="Brison A."/>
            <person name="Carone J.V."/>
            <person name="Caskin T.P."/>
            <person name="Diamond M."/>
            <person name="Durham M.E."/>
            <person name="Foxe J.M."/>
            <person name="Go M."/>
            <person name="Henderson B.A."/>
            <person name="Jones I.B."/>
            <person name="McGettigan J.A."/>
            <person name="Micheletti S.J."/>
            <person name="Nasrallah M.E."/>
            <person name="Ortiz D."/>
            <person name="Piller C.R."/>
            <person name="Privatt S.R."/>
            <person name="Schneider S.L."/>
            <person name="Sharp S."/>
            <person name="Smith T.C."/>
            <person name="Stanton J.D."/>
            <person name="Ullery H.E."/>
            <person name="Wilson R.J."/>
            <person name="Serrano M.G."/>
            <person name="Buck G."/>
            <person name="Lee V."/>
            <person name="Wang Y."/>
            <person name="Carvalho R."/>
            <person name="Voegtly L."/>
            <person name="Shi R."/>
            <person name="Duckworth R."/>
            <person name="Johnson A."/>
            <person name="Loviza R."/>
            <person name="Walstead R."/>
            <person name="Shah Z."/>
            <person name="Kiflezghi M."/>
            <person name="Wade K."/>
            <person name="Ball S.L."/>
            <person name="Bradley K.W."/>
            <person name="Asai D.J."/>
            <person name="Bowman C.A."/>
            <person name="Russell D.A."/>
            <person name="Pope W.H."/>
            <person name="Jacobs-Sera D."/>
            <person name="Hendrix R.W."/>
            <person name="Hatfull G.F."/>
        </authorList>
    </citation>
    <scope>NUCLEOTIDE SEQUENCE [LARGE SCALE GENOMIC DNA]</scope>
    <source>
        <strain evidence="2 3">DSM 27648</strain>
    </source>
</reference>
<organism evidence="2 3">
    <name type="scientific">Labilithrix luteola</name>
    <dbReference type="NCBI Taxonomy" id="1391654"/>
    <lineage>
        <taxon>Bacteria</taxon>
        <taxon>Pseudomonadati</taxon>
        <taxon>Myxococcota</taxon>
        <taxon>Polyangia</taxon>
        <taxon>Polyangiales</taxon>
        <taxon>Labilitrichaceae</taxon>
        <taxon>Labilithrix</taxon>
    </lineage>
</organism>
<accession>A0A0K1Q3A4</accession>
<feature type="compositionally biased region" description="Gly residues" evidence="1">
    <location>
        <begin position="49"/>
        <end position="60"/>
    </location>
</feature>
<evidence type="ECO:0000313" key="2">
    <source>
        <dbReference type="EMBL" id="AKV00117.1"/>
    </source>
</evidence>
<dbReference type="AlphaFoldDB" id="A0A0K1Q3A4"/>
<dbReference type="KEGG" id="llu:AKJ09_06780"/>
<gene>
    <name evidence="2" type="ORF">AKJ09_06780</name>
</gene>
<feature type="region of interest" description="Disordered" evidence="1">
    <location>
        <begin position="21"/>
        <end position="63"/>
    </location>
</feature>
<evidence type="ECO:0000313" key="3">
    <source>
        <dbReference type="Proteomes" id="UP000064967"/>
    </source>
</evidence>
<dbReference type="PATRIC" id="fig|1391654.3.peg.6880"/>
<name>A0A0K1Q3A4_9BACT</name>
<dbReference type="EMBL" id="CP012333">
    <property type="protein sequence ID" value="AKV00117.1"/>
    <property type="molecule type" value="Genomic_DNA"/>
</dbReference>
<protein>
    <submittedName>
        <fullName evidence="2">Tryptophan synthase alpha chain</fullName>
    </submittedName>
</protein>
<feature type="compositionally biased region" description="Low complexity" evidence="1">
    <location>
        <begin position="25"/>
        <end position="48"/>
    </location>
</feature>
<evidence type="ECO:0000256" key="1">
    <source>
        <dbReference type="SAM" id="MobiDB-lite"/>
    </source>
</evidence>
<sequence>MLGAASAITLSAFGCGSSTPKNTLDDGGTASDGNDGGTSTTTDPTSGTGDSGTGDSGTGDSGTPCKGLQCQQVTCGGGGDTTVTGTVFTPSGTIPIYNAIVYVPNADPVPLTKGATCDRCGAVTGEPVVTALSAANGQFILKNVPAGKNIPLVIQVGKWRRQVTIPEVTACSETKLADPELTRLPKNQSEGSMPQIALTTGACDKLGCMLPKIGIDASEFGVESDGTAKAVHVYKGADNGGPTAASQASAFWSDATKMMKYDMILLSCECTESLNNKGGADGPAFTAMADYLKAGGRIFTTDFMYAWYRYSGDPDLRSATDIRGGAPQAGSPMTVNASFPKGQALSDWLSVVIPGSAGTASAEVVFGNIKSVDETKTQLWATSGAMNRLPEGPRIFSANLPVGVSADKQCGKAVHIDAHVNSGLLDAVDKDYPASCKDVMKPSENLLAFFFFDLASCIQDDGEPPTPPPVK</sequence>
<keyword evidence="3" id="KW-1185">Reference proteome</keyword>
<dbReference type="Proteomes" id="UP000064967">
    <property type="component" value="Chromosome"/>
</dbReference>